<keyword evidence="1 2" id="KW-0732">Signal</keyword>
<evidence type="ECO:0000256" key="2">
    <source>
        <dbReference type="SAM" id="SignalP"/>
    </source>
</evidence>
<dbReference type="eggNOG" id="COG0834">
    <property type="taxonomic scope" value="Bacteria"/>
</dbReference>
<dbReference type="KEGG" id="cyn:Cyan7425_3364"/>
<dbReference type="Pfam" id="PF00497">
    <property type="entry name" value="SBP_bac_3"/>
    <property type="match status" value="1"/>
</dbReference>
<dbReference type="AlphaFoldDB" id="B8HPX9"/>
<feature type="chain" id="PRO_5002873622" evidence="2">
    <location>
        <begin position="32"/>
        <end position="304"/>
    </location>
</feature>
<evidence type="ECO:0000259" key="3">
    <source>
        <dbReference type="SMART" id="SM00062"/>
    </source>
</evidence>
<sequence length="304" mass="32763">MKRRKFLTKAGQTAGVILVAGGLKSMLVSCAGNVSNPNDGSPQGSQVPSTGLMSAGTLQWGAESSGGAPYVFYAPDNPGQLIGFEVEIADAIAKLMGVKATLVQTTYSQLAAALGASKFDMIMNGWEISTDREQTQIFSEPYYRYGLQIVVRTDDPRFKDINDNSDFTIKNLAGMTVGTGAGYKAEEILRSDSKITTKAYEGTGYLDDLRLKRVDAAFIDLPIVAYYVLGSGPGGTADPALKLAGKPDFLNNYVIAFRKTDPKGATLQGEINQALAILKKDGTLKSIYERWKMWNDQQAEIGIT</sequence>
<gene>
    <name evidence="4" type="ordered locus">Cyan7425_3364</name>
</gene>
<dbReference type="PANTHER" id="PTHR35936">
    <property type="entry name" value="MEMBRANE-BOUND LYTIC MUREIN TRANSGLYCOSYLASE F"/>
    <property type="match status" value="1"/>
</dbReference>
<organism evidence="4">
    <name type="scientific">Cyanothece sp. (strain PCC 7425 / ATCC 29141)</name>
    <dbReference type="NCBI Taxonomy" id="395961"/>
    <lineage>
        <taxon>Bacteria</taxon>
        <taxon>Bacillati</taxon>
        <taxon>Cyanobacteriota</taxon>
        <taxon>Cyanophyceae</taxon>
        <taxon>Gomontiellales</taxon>
        <taxon>Cyanothecaceae</taxon>
        <taxon>Cyanothece</taxon>
    </lineage>
</organism>
<dbReference type="SMART" id="SM00062">
    <property type="entry name" value="PBPb"/>
    <property type="match status" value="1"/>
</dbReference>
<feature type="domain" description="Solute-binding protein family 3/N-terminal" evidence="3">
    <location>
        <begin position="57"/>
        <end position="295"/>
    </location>
</feature>
<protein>
    <submittedName>
        <fullName evidence="4">Extracellular solute-binding protein family 3</fullName>
    </submittedName>
</protein>
<dbReference type="SUPFAM" id="SSF53850">
    <property type="entry name" value="Periplasmic binding protein-like II"/>
    <property type="match status" value="1"/>
</dbReference>
<proteinExistence type="predicted"/>
<dbReference type="EMBL" id="CP001344">
    <property type="protein sequence ID" value="ACL45688.1"/>
    <property type="molecule type" value="Genomic_DNA"/>
</dbReference>
<dbReference type="InterPro" id="IPR001638">
    <property type="entry name" value="Solute-binding_3/MltF_N"/>
</dbReference>
<dbReference type="HOGENOM" id="CLU_019602_18_5_3"/>
<dbReference type="STRING" id="395961.Cyan7425_3364"/>
<dbReference type="CDD" id="cd13530">
    <property type="entry name" value="PBP2_peptides_like"/>
    <property type="match status" value="1"/>
</dbReference>
<accession>B8HPX9</accession>
<dbReference type="Gene3D" id="3.40.190.10">
    <property type="entry name" value="Periplasmic binding protein-like II"/>
    <property type="match status" value="2"/>
</dbReference>
<reference evidence="4" key="1">
    <citation type="submission" date="2009-01" db="EMBL/GenBank/DDBJ databases">
        <title>Complete sequence of chromosome Cyanothece sp. PCC 7425.</title>
        <authorList>
            <consortium name="US DOE Joint Genome Institute"/>
            <person name="Lucas S."/>
            <person name="Copeland A."/>
            <person name="Lapidus A."/>
            <person name="Glavina del Rio T."/>
            <person name="Dalin E."/>
            <person name="Tice H."/>
            <person name="Bruce D."/>
            <person name="Goodwin L."/>
            <person name="Pitluck S."/>
            <person name="Sims D."/>
            <person name="Meineke L."/>
            <person name="Brettin T."/>
            <person name="Detter J.C."/>
            <person name="Han C."/>
            <person name="Larimer F."/>
            <person name="Land M."/>
            <person name="Hauser L."/>
            <person name="Kyrpides N."/>
            <person name="Ovchinnikova G."/>
            <person name="Liberton M."/>
            <person name="Stoeckel J."/>
            <person name="Banerjee A."/>
            <person name="Singh A."/>
            <person name="Page L."/>
            <person name="Sato H."/>
            <person name="Zhao L."/>
            <person name="Sherman L."/>
            <person name="Pakrasi H."/>
            <person name="Richardson P."/>
        </authorList>
    </citation>
    <scope>NUCLEOTIDE SEQUENCE</scope>
    <source>
        <strain evidence="4">PCC 7425</strain>
    </source>
</reference>
<evidence type="ECO:0000256" key="1">
    <source>
        <dbReference type="ARBA" id="ARBA00022729"/>
    </source>
</evidence>
<name>B8HPX9_CYAP4</name>
<dbReference type="OrthoDB" id="9774451at2"/>
<feature type="signal peptide" evidence="2">
    <location>
        <begin position="1"/>
        <end position="31"/>
    </location>
</feature>
<evidence type="ECO:0000313" key="4">
    <source>
        <dbReference type="EMBL" id="ACL45688.1"/>
    </source>
</evidence>